<feature type="region of interest" description="Disordered" evidence="7">
    <location>
        <begin position="313"/>
        <end position="340"/>
    </location>
</feature>
<gene>
    <name evidence="9" type="ORF">GGD88_000063</name>
</gene>
<keyword evidence="10" id="KW-1185">Reference proteome</keyword>
<dbReference type="Proteomes" id="UP000555728">
    <property type="component" value="Unassembled WGS sequence"/>
</dbReference>
<keyword evidence="3" id="KW-0963">Cytoplasm</keyword>
<keyword evidence="5" id="KW-0067">ATP-binding</keyword>
<evidence type="ECO:0000313" key="10">
    <source>
        <dbReference type="Proteomes" id="UP000555728"/>
    </source>
</evidence>
<accession>A0A7W6WJC5</accession>
<dbReference type="InterPro" id="IPR027417">
    <property type="entry name" value="P-loop_NTPase"/>
</dbReference>
<dbReference type="GO" id="GO:0005524">
    <property type="term" value="F:ATP binding"/>
    <property type="evidence" value="ECO:0007669"/>
    <property type="project" value="UniProtKB-KW"/>
</dbReference>
<name>A0A7W6WJC5_9PROT</name>
<sequence>MTEDTVQEVRTYADNGALQVVFGPGSENMEHLEGRLGVSLPTRGNEVTLVGTADGVAVAARALDALYARARAGQDVSKADVDAAVRMGLEPDALSGPAPVLRTRKRVIEARSPGQARYLNALARNELVFGLGPAGTGKTYLAIAHAVMLKMTGVVDRLILSRPAVEAGERLGFLPGDLREKVDPYLRPMYDALYEMLPGDEVMRRLEAAEIEVAPLAFMRGRTLANACIILDEAQNTTPTQMKMFLTRMGEHSRMVVTGDMTQIDLPLGARSGLRDALETLEGMEGVAVCHFTHRDVVRHDLVTRIVRAYEARDRQRASKTPAAAESAPSPAQTGRETRR</sequence>
<comment type="caution">
    <text evidence="9">The sequence shown here is derived from an EMBL/GenBank/DDBJ whole genome shotgun (WGS) entry which is preliminary data.</text>
</comment>
<evidence type="ECO:0000256" key="2">
    <source>
        <dbReference type="ARBA" id="ARBA00010393"/>
    </source>
</evidence>
<protein>
    <recommendedName>
        <fullName evidence="6">PhoH-like protein</fullName>
    </recommendedName>
</protein>
<feature type="domain" description="PhoH-like protein" evidence="8">
    <location>
        <begin position="108"/>
        <end position="311"/>
    </location>
</feature>
<evidence type="ECO:0000256" key="7">
    <source>
        <dbReference type="SAM" id="MobiDB-lite"/>
    </source>
</evidence>
<dbReference type="AlphaFoldDB" id="A0A7W6WJC5"/>
<evidence type="ECO:0000256" key="6">
    <source>
        <dbReference type="ARBA" id="ARBA00039970"/>
    </source>
</evidence>
<evidence type="ECO:0000256" key="3">
    <source>
        <dbReference type="ARBA" id="ARBA00022490"/>
    </source>
</evidence>
<dbReference type="Pfam" id="PF02562">
    <property type="entry name" value="PhoH"/>
    <property type="match status" value="1"/>
</dbReference>
<evidence type="ECO:0000256" key="5">
    <source>
        <dbReference type="ARBA" id="ARBA00022840"/>
    </source>
</evidence>
<dbReference type="PANTHER" id="PTHR30473:SF1">
    <property type="entry name" value="PHOH-LIKE PROTEIN"/>
    <property type="match status" value="1"/>
</dbReference>
<dbReference type="EMBL" id="JACIGI010000001">
    <property type="protein sequence ID" value="MBB4284357.1"/>
    <property type="molecule type" value="Genomic_DNA"/>
</dbReference>
<comment type="subcellular location">
    <subcellularLocation>
        <location evidence="1">Cytoplasm</location>
    </subcellularLocation>
</comment>
<feature type="compositionally biased region" description="Low complexity" evidence="7">
    <location>
        <begin position="319"/>
        <end position="332"/>
    </location>
</feature>
<dbReference type="InterPro" id="IPR003714">
    <property type="entry name" value="PhoH"/>
</dbReference>
<reference evidence="9 10" key="1">
    <citation type="submission" date="2020-08" db="EMBL/GenBank/DDBJ databases">
        <title>Genome sequencing of Purple Non-Sulfur Bacteria from various extreme environments.</title>
        <authorList>
            <person name="Mayer M."/>
        </authorList>
    </citation>
    <scope>NUCLEOTIDE SEQUENCE [LARGE SCALE GENOMIC DNA]</scope>
    <source>
        <strain evidence="9 10">JA135</strain>
    </source>
</reference>
<dbReference type="InterPro" id="IPR051451">
    <property type="entry name" value="PhoH2-like"/>
</dbReference>
<dbReference type="SUPFAM" id="SSF52540">
    <property type="entry name" value="P-loop containing nucleoside triphosphate hydrolases"/>
    <property type="match status" value="1"/>
</dbReference>
<dbReference type="RefSeq" id="WP_343056162.1">
    <property type="nucleotide sequence ID" value="NZ_JACIGI010000001.1"/>
</dbReference>
<comment type="similarity">
    <text evidence="2">Belongs to the PhoH family.</text>
</comment>
<keyword evidence="4" id="KW-0547">Nucleotide-binding</keyword>
<evidence type="ECO:0000259" key="8">
    <source>
        <dbReference type="Pfam" id="PF02562"/>
    </source>
</evidence>
<evidence type="ECO:0000256" key="1">
    <source>
        <dbReference type="ARBA" id="ARBA00004496"/>
    </source>
</evidence>
<dbReference type="PANTHER" id="PTHR30473">
    <property type="entry name" value="PROTEIN PHOH"/>
    <property type="match status" value="1"/>
</dbReference>
<proteinExistence type="inferred from homology"/>
<evidence type="ECO:0000313" key="9">
    <source>
        <dbReference type="EMBL" id="MBB4284357.1"/>
    </source>
</evidence>
<organism evidence="9 10">
    <name type="scientific">Roseospira goensis</name>
    <dbReference type="NCBI Taxonomy" id="391922"/>
    <lineage>
        <taxon>Bacteria</taxon>
        <taxon>Pseudomonadati</taxon>
        <taxon>Pseudomonadota</taxon>
        <taxon>Alphaproteobacteria</taxon>
        <taxon>Rhodospirillales</taxon>
        <taxon>Rhodospirillaceae</taxon>
        <taxon>Roseospira</taxon>
    </lineage>
</organism>
<dbReference type="GO" id="GO:0005829">
    <property type="term" value="C:cytosol"/>
    <property type="evidence" value="ECO:0007669"/>
    <property type="project" value="TreeGrafter"/>
</dbReference>
<dbReference type="FunFam" id="3.40.50.300:FF:000013">
    <property type="entry name" value="PhoH family ATPase"/>
    <property type="match status" value="1"/>
</dbReference>
<dbReference type="Gene3D" id="3.40.50.300">
    <property type="entry name" value="P-loop containing nucleotide triphosphate hydrolases"/>
    <property type="match status" value="1"/>
</dbReference>
<evidence type="ECO:0000256" key="4">
    <source>
        <dbReference type="ARBA" id="ARBA00022741"/>
    </source>
</evidence>